<reference evidence="2 3" key="1">
    <citation type="submission" date="2020-07" db="EMBL/GenBank/DDBJ databases">
        <title>Sequencing the genomes of 1000 actinobacteria strains.</title>
        <authorList>
            <person name="Klenk H.-P."/>
        </authorList>
    </citation>
    <scope>NUCLEOTIDE SEQUENCE [LARGE SCALE GENOMIC DNA]</scope>
    <source>
        <strain evidence="2 3">DSM 104001</strain>
    </source>
</reference>
<feature type="domain" description="GPI inositol-deacylase PGAP1-like alpha/beta" evidence="1">
    <location>
        <begin position="191"/>
        <end position="309"/>
    </location>
</feature>
<dbReference type="InterPro" id="IPR029058">
    <property type="entry name" value="AB_hydrolase_fold"/>
</dbReference>
<dbReference type="GO" id="GO:0016788">
    <property type="term" value="F:hydrolase activity, acting on ester bonds"/>
    <property type="evidence" value="ECO:0007669"/>
    <property type="project" value="InterPro"/>
</dbReference>
<sequence length="415" mass="43743">MRGDEVRGIGELGRITLRGSTNRVAELHRGIADRAFDAIGPKAAPVKLVHDAIAGLSYGGVRLALGAGARVAGILAALGADGRDLDADRSGRVALAVLNGAHGDVVERDAPALATVLGIRVEGTAVPPEPEALRAAFPGATGRLAVFVHGLTETEATWCYRAERSADYGTRLRQDLGLTPVHLRYNTGLHVSDNGRLLDDLLGRLVAAWPQEVQDVVLIGHSMGGLVARSALHQAGGGTADAHPWTALVRDTITLGTPHLGAPLERGVHRLAGVLARVPETRPLAALLALRSVGIKDLRRGTLVEADWSGRDLDAPGVAAHTHVPLSDGARHFVVLATLTRDPAAPVADLLGDLLVPPRSALGDTGDDDRLAFPPDHVHRIGGLTHFDLLNHPLVYEQIHCWLVERPEGPRPAAP</sequence>
<dbReference type="Proteomes" id="UP000541969">
    <property type="component" value="Unassembled WGS sequence"/>
</dbReference>
<dbReference type="EMBL" id="JACBZT010000001">
    <property type="protein sequence ID" value="NYJ04100.1"/>
    <property type="molecule type" value="Genomic_DNA"/>
</dbReference>
<dbReference type="Pfam" id="PF07819">
    <property type="entry name" value="PGAP1"/>
    <property type="match status" value="1"/>
</dbReference>
<organism evidence="2 3">
    <name type="scientific">Petropleomorpha daqingensis</name>
    <dbReference type="NCBI Taxonomy" id="2026353"/>
    <lineage>
        <taxon>Bacteria</taxon>
        <taxon>Bacillati</taxon>
        <taxon>Actinomycetota</taxon>
        <taxon>Actinomycetes</taxon>
        <taxon>Geodermatophilales</taxon>
        <taxon>Geodermatophilaceae</taxon>
        <taxon>Petropleomorpha</taxon>
    </lineage>
</organism>
<dbReference type="SUPFAM" id="SSF53474">
    <property type="entry name" value="alpha/beta-Hydrolases"/>
    <property type="match status" value="1"/>
</dbReference>
<dbReference type="InterPro" id="IPR012908">
    <property type="entry name" value="PGAP1-ab_dom-like"/>
</dbReference>
<evidence type="ECO:0000313" key="3">
    <source>
        <dbReference type="Proteomes" id="UP000541969"/>
    </source>
</evidence>
<keyword evidence="3" id="KW-1185">Reference proteome</keyword>
<evidence type="ECO:0000313" key="2">
    <source>
        <dbReference type="EMBL" id="NYJ04100.1"/>
    </source>
</evidence>
<dbReference type="Gene3D" id="3.40.50.1820">
    <property type="entry name" value="alpha/beta hydrolase"/>
    <property type="match status" value="1"/>
</dbReference>
<name>A0A853C7X2_9ACTN</name>
<accession>A0A853C7X2</accession>
<dbReference type="AlphaFoldDB" id="A0A853C7X2"/>
<protein>
    <submittedName>
        <fullName evidence="2">Pimeloyl-ACP methyl ester carboxylesterase</fullName>
    </submittedName>
</protein>
<proteinExistence type="predicted"/>
<evidence type="ECO:0000259" key="1">
    <source>
        <dbReference type="Pfam" id="PF07819"/>
    </source>
</evidence>
<comment type="caution">
    <text evidence="2">The sequence shown here is derived from an EMBL/GenBank/DDBJ whole genome shotgun (WGS) entry which is preliminary data.</text>
</comment>
<dbReference type="RefSeq" id="WP_179714862.1">
    <property type="nucleotide sequence ID" value="NZ_JACBZT010000001.1"/>
</dbReference>
<gene>
    <name evidence="2" type="ORF">GGQ55_000378</name>
</gene>